<feature type="compositionally biased region" description="Polar residues" evidence="3">
    <location>
        <begin position="89"/>
        <end position="100"/>
    </location>
</feature>
<sequence>MQEKVALRSLELLNSNVSEADVDRPTSSTEQWQQPTSALQDDEDPGRPPQEIASPEALWSPVPSQATINQEVVRQTTDEGPWNAPAETFHTTSPQSNFSGSAGYPSEIAPLRWFGLLADDAANGNENIASLSFLTESNFPGRSLSIDEGVALEGVGSSKYPAYTPGLGTPSLQFAHPITPTSVPRSIPETGDGREFWQSPIKLQDHEVPIFRRFVNHLSHWIDMFDPLKHFSTFVPQLALHNEGLMKAILALSARHLSIKPMEPGGSLLDRTTAVQYYYETLQYLQRAMKHESYTRSLELIATALTVSTYEMIDGAGKGWERHLKGVFWIQRSQDINGESEGLKQAVWWAWLRQDLWAAFRERRRAFSFFKPTKYYHVMDQYDIASRVVYLLVQAVNYSSLEESKIGENDLATRIDRADTLFSMLEEWRQNLSVHFNPLPLESNIESIFKPIWINPPAFGTAIQMYFFARILLLVHRPAAGGYIEYTERLKQLIDAVDTISGIATTLEEDAASVISTQCLFGAGLYTQDPAKRDAILDLIEAHQERTGWPVSSLRDELIAEWAKSNPE</sequence>
<proteinExistence type="predicted"/>
<gene>
    <name evidence="4" type="ORF">AOQ84DRAFT_366488</name>
</gene>
<dbReference type="InterPro" id="IPR021858">
    <property type="entry name" value="Fun_TF"/>
</dbReference>
<evidence type="ECO:0000256" key="1">
    <source>
        <dbReference type="ARBA" id="ARBA00004123"/>
    </source>
</evidence>
<keyword evidence="2" id="KW-0539">Nucleus</keyword>
<dbReference type="GO" id="GO:0005634">
    <property type="term" value="C:nucleus"/>
    <property type="evidence" value="ECO:0007669"/>
    <property type="project" value="UniProtKB-SubCell"/>
</dbReference>
<dbReference type="GO" id="GO:0000976">
    <property type="term" value="F:transcription cis-regulatory region binding"/>
    <property type="evidence" value="ECO:0007669"/>
    <property type="project" value="TreeGrafter"/>
</dbReference>
<keyword evidence="5" id="KW-1185">Reference proteome</keyword>
<dbReference type="GO" id="GO:0003700">
    <property type="term" value="F:DNA-binding transcription factor activity"/>
    <property type="evidence" value="ECO:0007669"/>
    <property type="project" value="TreeGrafter"/>
</dbReference>
<feature type="region of interest" description="Disordered" evidence="3">
    <location>
        <begin position="13"/>
        <end position="64"/>
    </location>
</feature>
<feature type="region of interest" description="Disordered" evidence="3">
    <location>
        <begin position="79"/>
        <end position="100"/>
    </location>
</feature>
<name>A0A8E2JQ96_9PEZI</name>
<evidence type="ECO:0000313" key="5">
    <source>
        <dbReference type="Proteomes" id="UP000250140"/>
    </source>
</evidence>
<dbReference type="PANTHER" id="PTHR37534">
    <property type="entry name" value="TRANSCRIPTIONAL ACTIVATOR PROTEIN UGA3"/>
    <property type="match status" value="1"/>
</dbReference>
<dbReference type="AlphaFoldDB" id="A0A8E2JQ96"/>
<dbReference type="CDD" id="cd12148">
    <property type="entry name" value="fungal_TF_MHR"/>
    <property type="match status" value="1"/>
</dbReference>
<feature type="compositionally biased region" description="Polar residues" evidence="3">
    <location>
        <begin position="25"/>
        <end position="39"/>
    </location>
</feature>
<reference evidence="4 5" key="1">
    <citation type="journal article" date="2016" name="Nat. Commun.">
        <title>Ectomycorrhizal ecology is imprinted in the genome of the dominant symbiotic fungus Cenococcum geophilum.</title>
        <authorList>
            <consortium name="DOE Joint Genome Institute"/>
            <person name="Peter M."/>
            <person name="Kohler A."/>
            <person name="Ohm R.A."/>
            <person name="Kuo A."/>
            <person name="Krutzmann J."/>
            <person name="Morin E."/>
            <person name="Arend M."/>
            <person name="Barry K.W."/>
            <person name="Binder M."/>
            <person name="Choi C."/>
            <person name="Clum A."/>
            <person name="Copeland A."/>
            <person name="Grisel N."/>
            <person name="Haridas S."/>
            <person name="Kipfer T."/>
            <person name="LaButti K."/>
            <person name="Lindquist E."/>
            <person name="Lipzen A."/>
            <person name="Maire R."/>
            <person name="Meier B."/>
            <person name="Mihaltcheva S."/>
            <person name="Molinier V."/>
            <person name="Murat C."/>
            <person name="Poggeler S."/>
            <person name="Quandt C.A."/>
            <person name="Sperisen C."/>
            <person name="Tritt A."/>
            <person name="Tisserant E."/>
            <person name="Crous P.W."/>
            <person name="Henrissat B."/>
            <person name="Nehls U."/>
            <person name="Egli S."/>
            <person name="Spatafora J.W."/>
            <person name="Grigoriev I.V."/>
            <person name="Martin F.M."/>
        </authorList>
    </citation>
    <scope>NUCLEOTIDE SEQUENCE [LARGE SCALE GENOMIC DNA]</scope>
    <source>
        <strain evidence="4 5">CBS 207.34</strain>
    </source>
</reference>
<dbReference type="PANTHER" id="PTHR37534:SF3">
    <property type="entry name" value="ZN(II)2CYS6 TRANSCRIPTION FACTOR (EUROFUNG)"/>
    <property type="match status" value="1"/>
</dbReference>
<dbReference type="Pfam" id="PF11951">
    <property type="entry name" value="Fungal_trans_2"/>
    <property type="match status" value="1"/>
</dbReference>
<accession>A0A8E2JQ96</accession>
<dbReference type="EMBL" id="KV750247">
    <property type="protein sequence ID" value="OCL05624.1"/>
    <property type="molecule type" value="Genomic_DNA"/>
</dbReference>
<comment type="subcellular location">
    <subcellularLocation>
        <location evidence="1">Nucleus</location>
    </subcellularLocation>
</comment>
<dbReference type="OrthoDB" id="5319341at2759"/>
<evidence type="ECO:0000256" key="3">
    <source>
        <dbReference type="SAM" id="MobiDB-lite"/>
    </source>
</evidence>
<dbReference type="Proteomes" id="UP000250140">
    <property type="component" value="Unassembled WGS sequence"/>
</dbReference>
<organism evidence="4 5">
    <name type="scientific">Glonium stellatum</name>
    <dbReference type="NCBI Taxonomy" id="574774"/>
    <lineage>
        <taxon>Eukaryota</taxon>
        <taxon>Fungi</taxon>
        <taxon>Dikarya</taxon>
        <taxon>Ascomycota</taxon>
        <taxon>Pezizomycotina</taxon>
        <taxon>Dothideomycetes</taxon>
        <taxon>Pleosporomycetidae</taxon>
        <taxon>Gloniales</taxon>
        <taxon>Gloniaceae</taxon>
        <taxon>Glonium</taxon>
    </lineage>
</organism>
<evidence type="ECO:0000256" key="2">
    <source>
        <dbReference type="ARBA" id="ARBA00023242"/>
    </source>
</evidence>
<dbReference type="GO" id="GO:0045944">
    <property type="term" value="P:positive regulation of transcription by RNA polymerase II"/>
    <property type="evidence" value="ECO:0007669"/>
    <property type="project" value="TreeGrafter"/>
</dbReference>
<evidence type="ECO:0000313" key="4">
    <source>
        <dbReference type="EMBL" id="OCL05624.1"/>
    </source>
</evidence>
<protein>
    <submittedName>
        <fullName evidence="4">Uncharacterized protein</fullName>
    </submittedName>
</protein>